<keyword evidence="2 5" id="KW-0812">Transmembrane</keyword>
<evidence type="ECO:0000313" key="6">
    <source>
        <dbReference type="EMBL" id="UVI37501.1"/>
    </source>
</evidence>
<evidence type="ECO:0000313" key="7">
    <source>
        <dbReference type="Proteomes" id="UP001064879"/>
    </source>
</evidence>
<organism evidence="6 7">
    <name type="scientific">Brevibacterium spongiae</name>
    <dbReference type="NCBI Taxonomy" id="2909672"/>
    <lineage>
        <taxon>Bacteria</taxon>
        <taxon>Bacillati</taxon>
        <taxon>Actinomycetota</taxon>
        <taxon>Actinomycetes</taxon>
        <taxon>Micrococcales</taxon>
        <taxon>Brevibacteriaceae</taxon>
        <taxon>Brevibacterium</taxon>
    </lineage>
</organism>
<feature type="transmembrane region" description="Helical" evidence="5">
    <location>
        <begin position="33"/>
        <end position="64"/>
    </location>
</feature>
<proteinExistence type="predicted"/>
<sequence>MSSASPDSGLRDLEASTVEADRTSSRLHPATELVILACGLLLIFGLPSPIVPAAVLTGTIVTVVNSRTVRLRSWSLAVGILCLPTLLVLIIVQGLFYPGVEVHVLWEAGPARLSVEGLSIAVQIWLRVSALIGLCALFGLGADSARLFDGLRRLRLPAGLAYVCASAIGLIPLIGARTREIIDARKARGWATDRWTVRMRLLPGIVVGLITAILITVDQRHDVLEQSGLNMGPTTASLQDHRDGTGQRVLRILTPLVTLGLIAASVAGLLPLPETSHLIGGA</sequence>
<dbReference type="Proteomes" id="UP001064879">
    <property type="component" value="Chromosome"/>
</dbReference>
<accession>A0ABY5SWN1</accession>
<evidence type="ECO:0000256" key="1">
    <source>
        <dbReference type="ARBA" id="ARBA00004141"/>
    </source>
</evidence>
<feature type="transmembrane region" description="Helical" evidence="5">
    <location>
        <begin position="195"/>
        <end position="217"/>
    </location>
</feature>
<dbReference type="Pfam" id="PF02361">
    <property type="entry name" value="CbiQ"/>
    <property type="match status" value="1"/>
</dbReference>
<dbReference type="CDD" id="cd16914">
    <property type="entry name" value="EcfT"/>
    <property type="match status" value="1"/>
</dbReference>
<evidence type="ECO:0000256" key="4">
    <source>
        <dbReference type="ARBA" id="ARBA00023136"/>
    </source>
</evidence>
<keyword evidence="3 5" id="KW-1133">Transmembrane helix</keyword>
<feature type="transmembrane region" description="Helical" evidence="5">
    <location>
        <begin position="76"/>
        <end position="100"/>
    </location>
</feature>
<keyword evidence="7" id="KW-1185">Reference proteome</keyword>
<evidence type="ECO:0000256" key="2">
    <source>
        <dbReference type="ARBA" id="ARBA00022692"/>
    </source>
</evidence>
<feature type="transmembrane region" description="Helical" evidence="5">
    <location>
        <begin position="120"/>
        <end position="142"/>
    </location>
</feature>
<protein>
    <submittedName>
        <fullName evidence="6">Energy-coupling factor transporter transmembrane protein EcfT</fullName>
    </submittedName>
</protein>
<feature type="transmembrane region" description="Helical" evidence="5">
    <location>
        <begin position="252"/>
        <end position="272"/>
    </location>
</feature>
<evidence type="ECO:0000256" key="3">
    <source>
        <dbReference type="ARBA" id="ARBA00022989"/>
    </source>
</evidence>
<comment type="subcellular location">
    <subcellularLocation>
        <location evidence="1">Membrane</location>
        <topology evidence="1">Multi-pass membrane protein</topology>
    </subcellularLocation>
</comment>
<dbReference type="EMBL" id="CP093443">
    <property type="protein sequence ID" value="UVI37501.1"/>
    <property type="molecule type" value="Genomic_DNA"/>
</dbReference>
<reference evidence="6" key="1">
    <citation type="submission" date="2022-03" db="EMBL/GenBank/DDBJ databases">
        <title>Brevibacterium spongiae sp. nov., isolated from marine sponge.</title>
        <authorList>
            <person name="Li Z."/>
            <person name="Zhang M."/>
        </authorList>
    </citation>
    <scope>NUCLEOTIDE SEQUENCE</scope>
    <source>
        <strain evidence="6">WHS-Z9</strain>
    </source>
</reference>
<evidence type="ECO:0000256" key="5">
    <source>
        <dbReference type="SAM" id="Phobius"/>
    </source>
</evidence>
<feature type="transmembrane region" description="Helical" evidence="5">
    <location>
        <begin position="154"/>
        <end position="175"/>
    </location>
</feature>
<name>A0ABY5SWN1_9MICO</name>
<dbReference type="RefSeq" id="WP_265420039.1">
    <property type="nucleotide sequence ID" value="NZ_CP093443.1"/>
</dbReference>
<keyword evidence="4 5" id="KW-0472">Membrane</keyword>
<dbReference type="InterPro" id="IPR003339">
    <property type="entry name" value="ABC/ECF_trnsptr_transmembrane"/>
</dbReference>
<gene>
    <name evidence="6" type="ORF">L1F31_07595</name>
</gene>